<reference evidence="1" key="1">
    <citation type="submission" date="2021-02" db="EMBL/GenBank/DDBJ databases">
        <authorList>
            <person name="Nowell W R."/>
        </authorList>
    </citation>
    <scope>NUCLEOTIDE SEQUENCE</scope>
</reference>
<evidence type="ECO:0000313" key="1">
    <source>
        <dbReference type="EMBL" id="CAF1570999.1"/>
    </source>
</evidence>
<organism evidence="1 3">
    <name type="scientific">Rotaria magnacalcarata</name>
    <dbReference type="NCBI Taxonomy" id="392030"/>
    <lineage>
        <taxon>Eukaryota</taxon>
        <taxon>Metazoa</taxon>
        <taxon>Spiralia</taxon>
        <taxon>Gnathifera</taxon>
        <taxon>Rotifera</taxon>
        <taxon>Eurotatoria</taxon>
        <taxon>Bdelloidea</taxon>
        <taxon>Philodinida</taxon>
        <taxon>Philodinidae</taxon>
        <taxon>Rotaria</taxon>
    </lineage>
</organism>
<dbReference type="AlphaFoldDB" id="A0A815YJZ3"/>
<dbReference type="EMBL" id="CAJNOW010009821">
    <property type="protein sequence ID" value="CAF1570999.1"/>
    <property type="molecule type" value="Genomic_DNA"/>
</dbReference>
<protein>
    <submittedName>
        <fullName evidence="1">Uncharacterized protein</fullName>
    </submittedName>
</protein>
<dbReference type="EMBL" id="CAJOBJ010002340">
    <property type="protein sequence ID" value="CAF3921333.1"/>
    <property type="molecule type" value="Genomic_DNA"/>
</dbReference>
<proteinExistence type="predicted"/>
<gene>
    <name evidence="2" type="ORF">GIL414_LOCUS7588</name>
    <name evidence="1" type="ORF">KQP761_LOCUS19170</name>
</gene>
<accession>A0A815YJZ3</accession>
<name>A0A815YJZ3_9BILA</name>
<feature type="non-terminal residue" evidence="1">
    <location>
        <position position="31"/>
    </location>
</feature>
<sequence length="31" mass="3442">MTSTLPADRNIAYFSAAIFEPDTKKNQNLPS</sequence>
<comment type="caution">
    <text evidence="1">The sequence shown here is derived from an EMBL/GenBank/DDBJ whole genome shotgun (WGS) entry which is preliminary data.</text>
</comment>
<evidence type="ECO:0000313" key="2">
    <source>
        <dbReference type="EMBL" id="CAF3921333.1"/>
    </source>
</evidence>
<dbReference type="Proteomes" id="UP000681720">
    <property type="component" value="Unassembled WGS sequence"/>
</dbReference>
<dbReference type="Proteomes" id="UP000663834">
    <property type="component" value="Unassembled WGS sequence"/>
</dbReference>
<evidence type="ECO:0000313" key="3">
    <source>
        <dbReference type="Proteomes" id="UP000663834"/>
    </source>
</evidence>